<dbReference type="InterPro" id="IPR051459">
    <property type="entry name" value="Cytochrome_c-type_DH"/>
</dbReference>
<dbReference type="PROSITE" id="PS51257">
    <property type="entry name" value="PROKAR_LIPOPROTEIN"/>
    <property type="match status" value="1"/>
</dbReference>
<reference evidence="7 8" key="1">
    <citation type="submission" date="2015-01" db="EMBL/GenBank/DDBJ databases">
        <title>Rufibacter sp./DG31D/ whole genome sequencing.</title>
        <authorList>
            <person name="Kim M.K."/>
            <person name="Srinivasan S."/>
            <person name="Lee J.-J."/>
        </authorList>
    </citation>
    <scope>NUCLEOTIDE SEQUENCE [LARGE SCALE GENOMIC DNA]</scope>
    <source>
        <strain evidence="7 8">DG31D</strain>
    </source>
</reference>
<keyword evidence="3 4" id="KW-0408">Iron</keyword>
<dbReference type="InterPro" id="IPR009056">
    <property type="entry name" value="Cyt_c-like_dom"/>
</dbReference>
<dbReference type="Proteomes" id="UP000036458">
    <property type="component" value="Chromosome"/>
</dbReference>
<evidence type="ECO:0000259" key="6">
    <source>
        <dbReference type="PROSITE" id="PS51007"/>
    </source>
</evidence>
<dbReference type="GO" id="GO:0020037">
    <property type="term" value="F:heme binding"/>
    <property type="evidence" value="ECO:0007669"/>
    <property type="project" value="InterPro"/>
</dbReference>
<evidence type="ECO:0000256" key="3">
    <source>
        <dbReference type="ARBA" id="ARBA00023004"/>
    </source>
</evidence>
<dbReference type="PANTHER" id="PTHR35008:SF4">
    <property type="entry name" value="BLL4482 PROTEIN"/>
    <property type="match status" value="1"/>
</dbReference>
<dbReference type="InterPro" id="IPR036909">
    <property type="entry name" value="Cyt_c-like_dom_sf"/>
</dbReference>
<feature type="domain" description="Cytochrome c" evidence="6">
    <location>
        <begin position="49"/>
        <end position="192"/>
    </location>
</feature>
<protein>
    <recommendedName>
        <fullName evidence="6">Cytochrome c domain-containing protein</fullName>
    </recommendedName>
</protein>
<gene>
    <name evidence="7" type="ORF">TH63_17495</name>
</gene>
<dbReference type="GO" id="GO:0046872">
    <property type="term" value="F:metal ion binding"/>
    <property type="evidence" value="ECO:0007669"/>
    <property type="project" value="UniProtKB-KW"/>
</dbReference>
<dbReference type="OrthoDB" id="9809720at2"/>
<dbReference type="SUPFAM" id="SSF46626">
    <property type="entry name" value="Cytochrome c"/>
    <property type="match status" value="1"/>
</dbReference>
<dbReference type="PANTHER" id="PTHR35008">
    <property type="entry name" value="BLL4482 PROTEIN-RELATED"/>
    <property type="match status" value="1"/>
</dbReference>
<evidence type="ECO:0000313" key="7">
    <source>
        <dbReference type="EMBL" id="AKQ47030.1"/>
    </source>
</evidence>
<evidence type="ECO:0000256" key="5">
    <source>
        <dbReference type="SAM" id="MobiDB-lite"/>
    </source>
</evidence>
<keyword evidence="8" id="KW-1185">Reference proteome</keyword>
<keyword evidence="1 4" id="KW-0349">Heme</keyword>
<dbReference type="STRING" id="1379910.TH63_17495"/>
<dbReference type="Gene3D" id="1.10.760.10">
    <property type="entry name" value="Cytochrome c-like domain"/>
    <property type="match status" value="1"/>
</dbReference>
<accession>A0A0H4VMD9</accession>
<feature type="region of interest" description="Disordered" evidence="5">
    <location>
        <begin position="70"/>
        <end position="92"/>
    </location>
</feature>
<dbReference type="KEGG" id="ruf:TH63_17495"/>
<evidence type="ECO:0000313" key="8">
    <source>
        <dbReference type="Proteomes" id="UP000036458"/>
    </source>
</evidence>
<dbReference type="GO" id="GO:0009055">
    <property type="term" value="F:electron transfer activity"/>
    <property type="evidence" value="ECO:0007669"/>
    <property type="project" value="InterPro"/>
</dbReference>
<organism evidence="7 8">
    <name type="scientific">Rufibacter radiotolerans</name>
    <dbReference type="NCBI Taxonomy" id="1379910"/>
    <lineage>
        <taxon>Bacteria</taxon>
        <taxon>Pseudomonadati</taxon>
        <taxon>Bacteroidota</taxon>
        <taxon>Cytophagia</taxon>
        <taxon>Cytophagales</taxon>
        <taxon>Hymenobacteraceae</taxon>
        <taxon>Rufibacter</taxon>
    </lineage>
</organism>
<evidence type="ECO:0000256" key="1">
    <source>
        <dbReference type="ARBA" id="ARBA00022617"/>
    </source>
</evidence>
<evidence type="ECO:0000256" key="4">
    <source>
        <dbReference type="PROSITE-ProRule" id="PRU00433"/>
    </source>
</evidence>
<proteinExistence type="predicted"/>
<keyword evidence="2 4" id="KW-0479">Metal-binding</keyword>
<dbReference type="Pfam" id="PF00034">
    <property type="entry name" value="Cytochrom_C"/>
    <property type="match status" value="1"/>
</dbReference>
<evidence type="ECO:0000256" key="2">
    <source>
        <dbReference type="ARBA" id="ARBA00022723"/>
    </source>
</evidence>
<dbReference type="PROSITE" id="PS51007">
    <property type="entry name" value="CYTC"/>
    <property type="match status" value="1"/>
</dbReference>
<dbReference type="RefSeq" id="WP_082161776.1">
    <property type="nucleotide sequence ID" value="NZ_CP010777.1"/>
</dbReference>
<dbReference type="EMBL" id="CP010777">
    <property type="protein sequence ID" value="AKQ47030.1"/>
    <property type="molecule type" value="Genomic_DNA"/>
</dbReference>
<dbReference type="PATRIC" id="fig|1379910.4.peg.3812"/>
<dbReference type="AlphaFoldDB" id="A0A0H4VMD9"/>
<sequence>MKKILTLLCAAAVFYSCEDKKQEGTTAEAGTTSDLNQTTTQPAALTQDELVERGKYLVAVGSCNDCHSPKLAPTDKIPPMTPDPSRLLSGHPASDKVPPVLAGAAKSGWHLFSMDNTVGVGPWGTSFSANLTPDATGIGNWTIDNFKTALRKGKYKGMENGRTLLPPMPWPNYRNMTDQDLEAIFAYLKSLPPIKNVVPAPIPPAGA</sequence>
<name>A0A0H4VMD9_9BACT</name>